<organism evidence="2 3">
    <name type="scientific">Peloplasma aerotolerans</name>
    <dbReference type="NCBI Taxonomy" id="3044389"/>
    <lineage>
        <taxon>Bacteria</taxon>
        <taxon>Bacillati</taxon>
        <taxon>Mycoplasmatota</taxon>
        <taxon>Mollicutes</taxon>
        <taxon>Acholeplasmatales</taxon>
        <taxon>Acholeplasmataceae</taxon>
        <taxon>Peloplasma</taxon>
    </lineage>
</organism>
<accession>A0AAW6UAK5</accession>
<keyword evidence="3" id="KW-1185">Reference proteome</keyword>
<protein>
    <submittedName>
        <fullName evidence="2">Uncharacterized protein</fullName>
    </submittedName>
</protein>
<sequence>MKEPKEKKTKEPKEKKVKESIEKKVKETKEKKIKVPKEKKAKKIKDRQKWTSKYFKKFSGRASDSYDEMLHLDYDRAIERAKQLSSIMESEFDSPIVITVPDAFDKNGRVTYRLDKKEDGTSSLLYDQALVTILFFGDDSLFYYQANIDHRNGHIAFDIAGEFNYFDVVHMETALKYDNADNPKYITLDLEVGLADGTIVPFHLRNHRIHDGYDLPTLLTASEQKVLDAIKRKVRESRML</sequence>
<proteinExistence type="predicted"/>
<evidence type="ECO:0000313" key="2">
    <source>
        <dbReference type="EMBL" id="MDI6453719.1"/>
    </source>
</evidence>
<dbReference type="AlphaFoldDB" id="A0AAW6UAK5"/>
<feature type="region of interest" description="Disordered" evidence="1">
    <location>
        <begin position="1"/>
        <end position="23"/>
    </location>
</feature>
<name>A0AAW6UAK5_9MOLU</name>
<dbReference type="RefSeq" id="WP_282840169.1">
    <property type="nucleotide sequence ID" value="NZ_JASCXW010000049.1"/>
</dbReference>
<comment type="caution">
    <text evidence="2">The sequence shown here is derived from an EMBL/GenBank/DDBJ whole genome shotgun (WGS) entry which is preliminary data.</text>
</comment>
<evidence type="ECO:0000256" key="1">
    <source>
        <dbReference type="SAM" id="MobiDB-lite"/>
    </source>
</evidence>
<dbReference type="Proteomes" id="UP001431532">
    <property type="component" value="Unassembled WGS sequence"/>
</dbReference>
<gene>
    <name evidence="2" type="ORF">QJ521_09095</name>
</gene>
<evidence type="ECO:0000313" key="3">
    <source>
        <dbReference type="Proteomes" id="UP001431532"/>
    </source>
</evidence>
<dbReference type="EMBL" id="JASCXW010000049">
    <property type="protein sequence ID" value="MDI6453719.1"/>
    <property type="molecule type" value="Genomic_DNA"/>
</dbReference>
<reference evidence="2" key="1">
    <citation type="submission" date="2023-05" db="EMBL/GenBank/DDBJ databases">
        <title>Mariniplasma microaerophilum sp. nov., a novel anaerobic mollicute isolated from terrestrial mud volcano, Taman Peninsula, Russia.</title>
        <authorList>
            <person name="Khomyakova M.A."/>
            <person name="Merkel A.Y."/>
            <person name="Slobodkin A.I."/>
        </authorList>
    </citation>
    <scope>NUCLEOTIDE SEQUENCE</scope>
    <source>
        <strain evidence="2">M4Ah</strain>
    </source>
</reference>